<sequence length="82" mass="8663">MRRNDPDTPERTDASTPRGTAARQLRELTRASERDPRLADALSAAGPIPPAALAAVAAIFETLFEAESEAADGNDASDGNER</sequence>
<reference evidence="2 3" key="1">
    <citation type="submission" date="2018-07" db="EMBL/GenBank/DDBJ databases">
        <title>Venubactetium sediminum gen. nov., sp. nov., isolated from a marine solar saltern.</title>
        <authorList>
            <person name="Wang S."/>
        </authorList>
    </citation>
    <scope>NUCLEOTIDE SEQUENCE [LARGE SCALE GENOMIC DNA]</scope>
    <source>
        <strain evidence="2 3">WD2A32</strain>
    </source>
</reference>
<feature type="region of interest" description="Disordered" evidence="1">
    <location>
        <begin position="1"/>
        <end position="46"/>
    </location>
</feature>
<gene>
    <name evidence="2" type="ORF">DRB17_08065</name>
</gene>
<organism evidence="2 3">
    <name type="scientific">Ferruginivarius sediminum</name>
    <dbReference type="NCBI Taxonomy" id="2661937"/>
    <lineage>
        <taxon>Bacteria</taxon>
        <taxon>Pseudomonadati</taxon>
        <taxon>Pseudomonadota</taxon>
        <taxon>Alphaproteobacteria</taxon>
        <taxon>Rhodospirillales</taxon>
        <taxon>Rhodospirillaceae</taxon>
        <taxon>Ferruginivarius</taxon>
    </lineage>
</organism>
<feature type="compositionally biased region" description="Basic and acidic residues" evidence="1">
    <location>
        <begin position="24"/>
        <end position="38"/>
    </location>
</feature>
<dbReference type="Proteomes" id="UP000253941">
    <property type="component" value="Unassembled WGS sequence"/>
</dbReference>
<dbReference type="RefSeq" id="WP_114581682.1">
    <property type="nucleotide sequence ID" value="NZ_QPMH01000005.1"/>
</dbReference>
<comment type="caution">
    <text evidence="2">The sequence shown here is derived from an EMBL/GenBank/DDBJ whole genome shotgun (WGS) entry which is preliminary data.</text>
</comment>
<evidence type="ECO:0000313" key="2">
    <source>
        <dbReference type="EMBL" id="RDD62586.1"/>
    </source>
</evidence>
<proteinExistence type="predicted"/>
<dbReference type="EMBL" id="QPMH01000005">
    <property type="protein sequence ID" value="RDD62586.1"/>
    <property type="molecule type" value="Genomic_DNA"/>
</dbReference>
<accession>A0A369TI75</accession>
<protein>
    <submittedName>
        <fullName evidence="2">Uncharacterized protein</fullName>
    </submittedName>
</protein>
<dbReference type="AlphaFoldDB" id="A0A369TI75"/>
<evidence type="ECO:0000313" key="3">
    <source>
        <dbReference type="Proteomes" id="UP000253941"/>
    </source>
</evidence>
<evidence type="ECO:0000256" key="1">
    <source>
        <dbReference type="SAM" id="MobiDB-lite"/>
    </source>
</evidence>
<keyword evidence="3" id="KW-1185">Reference proteome</keyword>
<name>A0A369TI75_9PROT</name>
<feature type="compositionally biased region" description="Basic and acidic residues" evidence="1">
    <location>
        <begin position="1"/>
        <end position="13"/>
    </location>
</feature>